<organism evidence="2 3">
    <name type="scientific">Plakobranchus ocellatus</name>
    <dbReference type="NCBI Taxonomy" id="259542"/>
    <lineage>
        <taxon>Eukaryota</taxon>
        <taxon>Metazoa</taxon>
        <taxon>Spiralia</taxon>
        <taxon>Lophotrochozoa</taxon>
        <taxon>Mollusca</taxon>
        <taxon>Gastropoda</taxon>
        <taxon>Heterobranchia</taxon>
        <taxon>Euthyneura</taxon>
        <taxon>Panpulmonata</taxon>
        <taxon>Sacoglossa</taxon>
        <taxon>Placobranchoidea</taxon>
        <taxon>Plakobranchidae</taxon>
        <taxon>Plakobranchus</taxon>
    </lineage>
</organism>
<evidence type="ECO:0000313" key="2">
    <source>
        <dbReference type="EMBL" id="GFO28895.1"/>
    </source>
</evidence>
<protein>
    <submittedName>
        <fullName evidence="2">Uncharacterized protein</fullName>
    </submittedName>
</protein>
<dbReference type="EMBL" id="BLXT01006094">
    <property type="protein sequence ID" value="GFO28895.1"/>
    <property type="molecule type" value="Genomic_DNA"/>
</dbReference>
<evidence type="ECO:0000256" key="1">
    <source>
        <dbReference type="SAM" id="MobiDB-lite"/>
    </source>
</evidence>
<proteinExistence type="predicted"/>
<name>A0AAV4CB63_9GAST</name>
<gene>
    <name evidence="2" type="ORF">PoB_005540000</name>
</gene>
<reference evidence="2 3" key="1">
    <citation type="journal article" date="2021" name="Elife">
        <title>Chloroplast acquisition without the gene transfer in kleptoplastic sea slugs, Plakobranchus ocellatus.</title>
        <authorList>
            <person name="Maeda T."/>
            <person name="Takahashi S."/>
            <person name="Yoshida T."/>
            <person name="Shimamura S."/>
            <person name="Takaki Y."/>
            <person name="Nagai Y."/>
            <person name="Toyoda A."/>
            <person name="Suzuki Y."/>
            <person name="Arimoto A."/>
            <person name="Ishii H."/>
            <person name="Satoh N."/>
            <person name="Nishiyama T."/>
            <person name="Hasebe M."/>
            <person name="Maruyama T."/>
            <person name="Minagawa J."/>
            <person name="Obokata J."/>
            <person name="Shigenobu S."/>
        </authorList>
    </citation>
    <scope>NUCLEOTIDE SEQUENCE [LARGE SCALE GENOMIC DNA]</scope>
</reference>
<dbReference type="Proteomes" id="UP000735302">
    <property type="component" value="Unassembled WGS sequence"/>
</dbReference>
<evidence type="ECO:0000313" key="3">
    <source>
        <dbReference type="Proteomes" id="UP000735302"/>
    </source>
</evidence>
<accession>A0AAV4CB63</accession>
<comment type="caution">
    <text evidence="2">The sequence shown here is derived from an EMBL/GenBank/DDBJ whole genome shotgun (WGS) entry which is preliminary data.</text>
</comment>
<feature type="compositionally biased region" description="Polar residues" evidence="1">
    <location>
        <begin position="59"/>
        <end position="76"/>
    </location>
</feature>
<dbReference type="AlphaFoldDB" id="A0AAV4CB63"/>
<feature type="region of interest" description="Disordered" evidence="1">
    <location>
        <begin position="57"/>
        <end position="92"/>
    </location>
</feature>
<sequence>MNRRSYAGIKVETQTQMVVEIGNISSSRTNQPAFSAKCDPLLQGSRQCAAPSNLPLSRGLTNQSQGTHSYSNNNFKTGPRINDTKHNYAQIN</sequence>
<keyword evidence="3" id="KW-1185">Reference proteome</keyword>